<dbReference type="InterPro" id="IPR051532">
    <property type="entry name" value="Ester_Hydrolysis_Enzymes"/>
</dbReference>
<organism evidence="3 4">
    <name type="scientific">Pseudomonas phage nickie</name>
    <dbReference type="NCBI Taxonomy" id="2048977"/>
    <lineage>
        <taxon>Viruses</taxon>
        <taxon>Duplodnaviria</taxon>
        <taxon>Heunggongvirae</taxon>
        <taxon>Uroviricota</taxon>
        <taxon>Caudoviricetes</taxon>
        <taxon>Nickievirus</taxon>
        <taxon>Nickievirus nickie</taxon>
    </lineage>
</organism>
<evidence type="ECO:0000313" key="3">
    <source>
        <dbReference type="EMBL" id="ATW57973.1"/>
    </source>
</evidence>
<accession>A0A2H4P705</accession>
<dbReference type="EMBL" id="MG018927">
    <property type="protein sequence ID" value="ATW57973.1"/>
    <property type="molecule type" value="Genomic_DNA"/>
</dbReference>
<sequence length="787" mass="79492">MGLKQLLPGGGSGGGGGGEGPTDEQLELIGGIANDAKTIAQGAKTESAAAAAKADAAKTAADGYSGQITAANTKSDEAKADALAAAGKADTAAAKADAVTATADAAALAASQAGTKADTAKSTADTAKATADGLSAAVTAAGTKADEAKTTADGAATAVAGAVTKADAAKAAADAASAAAGDHEARLDSIEGTAASWMVTISQASAEAAAANLAAQSAKDQVTNMDTALVAVGTKADNAKTSADAATTAAATAGTKAQTALDATDGLATDIVAAQGVADAAQAAADSALVAANAANANLTDLQNDVVAAQDSIEVNTFDITALTTRVTTAEADIAALEAGGGGGGGTAGPRAFKTLALYGDSLSGNNSDLSKLYTRGFLTFALQMSDHRVYFDSSMNFGVGGEDSAAILARVNTVIAKKPDIVLLETGGNDTNRSIATDTTIANVKATVEALVNAGIRVILCTIYPTAGTTNPVHLTAVAKLNQWILDAKTRYNLVEVLDAYDVMFNNTTGLVKVGYTYDTTHPAAFGSWHLGRKLAEIIKQMVPINRHLKLTSPYDAFHATDFKQGNHFVNPRLTGTGGTSTGTGASGTIPNNWIVRMDEARGATVSCAVVADDNGFNVLEITLGGTITAGALNNWANYGHIYIGEVMGSDANTTWNSTPQGSYLRNTATFKSVTLEAEVENLVGVVAVGSEIFHLSNGGTSKPMHGDGLLTQNVSTPNTIPGSLAYPTEATPQKLTLHNEPETHTGVANGYRFGLHISLLPGTAVSGKIRIQRPAMRAYEAKLVV</sequence>
<dbReference type="Gene3D" id="1.20.5.340">
    <property type="match status" value="1"/>
</dbReference>
<protein>
    <submittedName>
        <fullName evidence="3">GDSL-like lipase</fullName>
    </submittedName>
</protein>
<proteinExistence type="predicted"/>
<dbReference type="PANTHER" id="PTHR30383:SF5">
    <property type="entry name" value="SGNH HYDROLASE-TYPE ESTERASE DOMAIN-CONTAINING PROTEIN"/>
    <property type="match status" value="1"/>
</dbReference>
<evidence type="ECO:0000313" key="4">
    <source>
        <dbReference type="Proteomes" id="UP000241592"/>
    </source>
</evidence>
<gene>
    <name evidence="3" type="ORF">CNR34_00040</name>
</gene>
<feature type="domain" description="SGNH hydrolase-type esterase" evidence="2">
    <location>
        <begin position="359"/>
        <end position="528"/>
    </location>
</feature>
<dbReference type="SUPFAM" id="SSF57997">
    <property type="entry name" value="Tropomyosin"/>
    <property type="match status" value="1"/>
</dbReference>
<dbReference type="InterPro" id="IPR013830">
    <property type="entry name" value="SGNH_hydro"/>
</dbReference>
<evidence type="ECO:0000256" key="1">
    <source>
        <dbReference type="SAM" id="MobiDB-lite"/>
    </source>
</evidence>
<dbReference type="InterPro" id="IPR036514">
    <property type="entry name" value="SGNH_hydro_sf"/>
</dbReference>
<feature type="compositionally biased region" description="Gly residues" evidence="1">
    <location>
        <begin position="8"/>
        <end position="20"/>
    </location>
</feature>
<keyword evidence="4" id="KW-1185">Reference proteome</keyword>
<evidence type="ECO:0000259" key="2">
    <source>
        <dbReference type="Pfam" id="PF13472"/>
    </source>
</evidence>
<reference evidence="3 4" key="1">
    <citation type="submission" date="2017-09" db="EMBL/GenBank/DDBJ databases">
        <authorList>
            <person name="Ehlers B."/>
            <person name="Leendertz F.H."/>
        </authorList>
    </citation>
    <scope>NUCLEOTIDE SEQUENCE [LARGE SCALE GENOMIC DNA]</scope>
</reference>
<name>A0A2H4P705_9CAUD</name>
<feature type="region of interest" description="Disordered" evidence="1">
    <location>
        <begin position="1"/>
        <end position="25"/>
    </location>
</feature>
<dbReference type="Gene3D" id="3.40.50.1110">
    <property type="entry name" value="SGNH hydrolase"/>
    <property type="match status" value="1"/>
</dbReference>
<dbReference type="Proteomes" id="UP000241592">
    <property type="component" value="Segment"/>
</dbReference>
<dbReference type="SUPFAM" id="SSF52266">
    <property type="entry name" value="SGNH hydrolase"/>
    <property type="match status" value="1"/>
</dbReference>
<dbReference type="GO" id="GO:0004622">
    <property type="term" value="F:phosphatidylcholine lysophospholipase activity"/>
    <property type="evidence" value="ECO:0007669"/>
    <property type="project" value="TreeGrafter"/>
</dbReference>
<dbReference type="Pfam" id="PF13472">
    <property type="entry name" value="Lipase_GDSL_2"/>
    <property type="match status" value="1"/>
</dbReference>
<dbReference type="PANTHER" id="PTHR30383">
    <property type="entry name" value="THIOESTERASE 1/PROTEASE 1/LYSOPHOSPHOLIPASE L1"/>
    <property type="match status" value="1"/>
</dbReference>